<evidence type="ECO:0000313" key="4">
    <source>
        <dbReference type="EMBL" id="OUQ33634.1"/>
    </source>
</evidence>
<dbReference type="InterPro" id="IPR014710">
    <property type="entry name" value="RmlC-like_jellyroll"/>
</dbReference>
<dbReference type="PANTHER" id="PTHR21047">
    <property type="entry name" value="DTDP-6-DEOXY-D-GLUCOSE-3,5 EPIMERASE"/>
    <property type="match status" value="1"/>
</dbReference>
<dbReference type="NCBIfam" id="TIGR01221">
    <property type="entry name" value="rmlC"/>
    <property type="match status" value="1"/>
</dbReference>
<feature type="active site" description="Proton donor" evidence="1">
    <location>
        <position position="132"/>
    </location>
</feature>
<dbReference type="GO" id="GO:0008830">
    <property type="term" value="F:dTDP-4-dehydrorhamnose 3,5-epimerase activity"/>
    <property type="evidence" value="ECO:0007669"/>
    <property type="project" value="UniProtKB-UniRule"/>
</dbReference>
<comment type="catalytic activity">
    <reaction evidence="3">
        <text>dTDP-4-dehydro-6-deoxy-alpha-D-glucose = dTDP-4-dehydro-beta-L-rhamnose</text>
        <dbReference type="Rhea" id="RHEA:16969"/>
        <dbReference type="ChEBI" id="CHEBI:57649"/>
        <dbReference type="ChEBI" id="CHEBI:62830"/>
        <dbReference type="EC" id="5.1.3.13"/>
    </reaction>
</comment>
<gene>
    <name evidence="4" type="ORF">B5E75_09535</name>
</gene>
<evidence type="ECO:0000256" key="3">
    <source>
        <dbReference type="RuleBase" id="RU364069"/>
    </source>
</evidence>
<dbReference type="GO" id="GO:0019305">
    <property type="term" value="P:dTDP-rhamnose biosynthetic process"/>
    <property type="evidence" value="ECO:0007669"/>
    <property type="project" value="UniProtKB-UniRule"/>
</dbReference>
<dbReference type="OrthoDB" id="9800680at2"/>
<feature type="active site" description="Proton acceptor" evidence="1">
    <location>
        <position position="62"/>
    </location>
</feature>
<dbReference type="SUPFAM" id="SSF51182">
    <property type="entry name" value="RmlC-like cupins"/>
    <property type="match status" value="1"/>
</dbReference>
<dbReference type="GO" id="GO:0000271">
    <property type="term" value="P:polysaccharide biosynthetic process"/>
    <property type="evidence" value="ECO:0007669"/>
    <property type="project" value="TreeGrafter"/>
</dbReference>
<reference evidence="4 5" key="1">
    <citation type="journal article" date="2018" name="BMC Genomics">
        <title>Whole genome sequencing and function prediction of 133 gut anaerobes isolated from chicken caecum in pure cultures.</title>
        <authorList>
            <person name="Medvecky M."/>
            <person name="Cejkova D."/>
            <person name="Polansky O."/>
            <person name="Karasova D."/>
            <person name="Kubasova T."/>
            <person name="Cizek A."/>
            <person name="Rychlik I."/>
        </authorList>
    </citation>
    <scope>NUCLEOTIDE SEQUENCE [LARGE SCALE GENOMIC DNA]</scope>
    <source>
        <strain evidence="4 5">An13</strain>
    </source>
</reference>
<dbReference type="AlphaFoldDB" id="A0A1Y4SUQ8"/>
<dbReference type="GO" id="GO:0005829">
    <property type="term" value="C:cytosol"/>
    <property type="evidence" value="ECO:0007669"/>
    <property type="project" value="TreeGrafter"/>
</dbReference>
<keyword evidence="3" id="KW-0413">Isomerase</keyword>
<comment type="caution">
    <text evidence="4">The sequence shown here is derived from an EMBL/GenBank/DDBJ whole genome shotgun (WGS) entry which is preliminary data.</text>
</comment>
<evidence type="ECO:0000313" key="5">
    <source>
        <dbReference type="Proteomes" id="UP000195305"/>
    </source>
</evidence>
<dbReference type="Proteomes" id="UP000195305">
    <property type="component" value="Unassembled WGS sequence"/>
</dbReference>
<dbReference type="CDD" id="cd00438">
    <property type="entry name" value="cupin_RmlC"/>
    <property type="match status" value="1"/>
</dbReference>
<dbReference type="Gene3D" id="2.60.120.10">
    <property type="entry name" value="Jelly Rolls"/>
    <property type="match status" value="1"/>
</dbReference>
<organism evidence="4 5">
    <name type="scientific">Massilimicrobiota timonensis</name>
    <dbReference type="NCBI Taxonomy" id="1776392"/>
    <lineage>
        <taxon>Bacteria</taxon>
        <taxon>Bacillati</taxon>
        <taxon>Bacillota</taxon>
        <taxon>Erysipelotrichia</taxon>
        <taxon>Erysipelotrichales</taxon>
        <taxon>Erysipelotrichaceae</taxon>
        <taxon>Massilimicrobiota</taxon>
    </lineage>
</organism>
<comment type="function">
    <text evidence="3">Catalyzes the epimerization of the C3' and C5'positions of dTDP-6-deoxy-D-xylo-4-hexulose, forming dTDP-6-deoxy-L-lyxo-4-hexulose.</text>
</comment>
<accession>A0A1Y4SUQ8</accession>
<proteinExistence type="inferred from homology"/>
<dbReference type="Pfam" id="PF00908">
    <property type="entry name" value="dTDP_sugar_isom"/>
    <property type="match status" value="1"/>
</dbReference>
<evidence type="ECO:0000256" key="2">
    <source>
        <dbReference type="PIRSR" id="PIRSR600888-3"/>
    </source>
</evidence>
<dbReference type="InterPro" id="IPR011051">
    <property type="entry name" value="RmlC_Cupin_sf"/>
</dbReference>
<dbReference type="UniPathway" id="UPA00124"/>
<dbReference type="PANTHER" id="PTHR21047:SF2">
    <property type="entry name" value="THYMIDINE DIPHOSPHO-4-KETO-RHAMNOSE 3,5-EPIMERASE"/>
    <property type="match status" value="1"/>
</dbReference>
<dbReference type="RefSeq" id="WP_087358704.1">
    <property type="nucleotide sequence ID" value="NZ_NFLJ01000027.1"/>
</dbReference>
<comment type="similarity">
    <text evidence="3">Belongs to the dTDP-4-dehydrorhamnose 3,5-epimerase family.</text>
</comment>
<protein>
    <recommendedName>
        <fullName evidence="3">dTDP-4-dehydrorhamnose 3,5-epimerase</fullName>
        <ecNumber evidence="3">5.1.3.13</ecNumber>
    </recommendedName>
    <alternativeName>
        <fullName evidence="3">Thymidine diphospho-4-keto-rhamnose 3,5-epimerase</fullName>
    </alternativeName>
</protein>
<name>A0A1Y4SUQ8_9FIRM</name>
<feature type="site" description="Participates in a stacking interaction with the thymidine ring of dTDP-4-oxo-6-deoxyglucose" evidence="2">
    <location>
        <position position="138"/>
    </location>
</feature>
<evidence type="ECO:0000256" key="1">
    <source>
        <dbReference type="PIRSR" id="PIRSR600888-1"/>
    </source>
</evidence>
<dbReference type="EMBL" id="NFLJ01000027">
    <property type="protein sequence ID" value="OUQ33634.1"/>
    <property type="molecule type" value="Genomic_DNA"/>
</dbReference>
<comment type="subunit">
    <text evidence="3">Homodimer.</text>
</comment>
<dbReference type="InterPro" id="IPR000888">
    <property type="entry name" value="RmlC-like"/>
</dbReference>
<comment type="pathway">
    <text evidence="3">Carbohydrate biosynthesis; dTDP-L-rhamnose biosynthesis.</text>
</comment>
<keyword evidence="5" id="KW-1185">Reference proteome</keyword>
<dbReference type="EC" id="5.1.3.13" evidence="3"/>
<sequence>MKAIETKIPGVLIIETDVFGDHRGYFTETYSKPKYEKLGITVDFVQDNMSFSAQKGTLRGLHWQNPPYAQSKLVSCTRGKVIDVAVDIRKGSPTYGEWVSVELSAENHRQFFIPQGFAHGFLTLTDDVEFRYKVDNVYNKESEGGMRYDDPTANVDWGALLNGIEPVLSEKDQTGPTLEESNNQFVYEGENK</sequence>